<feature type="domain" description="Glycoside hydrolase family 5" evidence="10">
    <location>
        <begin position="57"/>
        <end position="339"/>
    </location>
</feature>
<dbReference type="PANTHER" id="PTHR31297">
    <property type="entry name" value="GLUCAN ENDO-1,6-BETA-GLUCOSIDASE B"/>
    <property type="match status" value="1"/>
</dbReference>
<proteinExistence type="inferred from homology"/>
<comment type="catalytic activity">
    <reaction evidence="7">
        <text>Successive hydrolysis of beta-D-glucose units from the non-reducing ends of (1-&gt;3)-beta-D-glucans, releasing alpha-glucose.</text>
        <dbReference type="EC" id="3.2.1.58"/>
    </reaction>
</comment>
<evidence type="ECO:0000256" key="9">
    <source>
        <dbReference type="RuleBase" id="RU361153"/>
    </source>
</evidence>
<dbReference type="PANTHER" id="PTHR31297:SF1">
    <property type="entry name" value="GLUCAN 1,3-BETA-GLUCOSIDASE I_II-RELATED"/>
    <property type="match status" value="1"/>
</dbReference>
<protein>
    <recommendedName>
        <fullName evidence="8">glucan 1,3-beta-glucosidase</fullName>
        <ecNumber evidence="8">3.2.1.58</ecNumber>
    </recommendedName>
</protein>
<keyword evidence="3" id="KW-0732">Signal</keyword>
<evidence type="ECO:0000256" key="7">
    <source>
        <dbReference type="ARBA" id="ARBA00036824"/>
    </source>
</evidence>
<keyword evidence="5 9" id="KW-0326">Glycosidase</keyword>
<keyword evidence="6" id="KW-0961">Cell wall biogenesis/degradation</keyword>
<dbReference type="GO" id="GO:0071555">
    <property type="term" value="P:cell wall organization"/>
    <property type="evidence" value="ECO:0007669"/>
    <property type="project" value="UniProtKB-KW"/>
</dbReference>
<keyword evidence="2" id="KW-0964">Secreted</keyword>
<dbReference type="InterPro" id="IPR001547">
    <property type="entry name" value="Glyco_hydro_5"/>
</dbReference>
<evidence type="ECO:0000313" key="12">
    <source>
        <dbReference type="Proteomes" id="UP000199612"/>
    </source>
</evidence>
<dbReference type="SUPFAM" id="SSF51445">
    <property type="entry name" value="(Trans)glycosidases"/>
    <property type="match status" value="1"/>
</dbReference>
<evidence type="ECO:0000256" key="6">
    <source>
        <dbReference type="ARBA" id="ARBA00023316"/>
    </source>
</evidence>
<keyword evidence="4 9" id="KW-0378">Hydrolase</keyword>
<dbReference type="EMBL" id="FOLT01000003">
    <property type="protein sequence ID" value="SFC10093.1"/>
    <property type="molecule type" value="Genomic_DNA"/>
</dbReference>
<gene>
    <name evidence="11" type="ORF">SAMN04488102_10343</name>
</gene>
<dbReference type="RefSeq" id="WP_091528803.1">
    <property type="nucleotide sequence ID" value="NZ_FOLT01000003.1"/>
</dbReference>
<dbReference type="STRING" id="753702.SAMN04488102_10343"/>
<dbReference type="EC" id="3.2.1.58" evidence="8"/>
<dbReference type="GO" id="GO:0009986">
    <property type="term" value="C:cell surface"/>
    <property type="evidence" value="ECO:0007669"/>
    <property type="project" value="TreeGrafter"/>
</dbReference>
<evidence type="ECO:0000256" key="2">
    <source>
        <dbReference type="ARBA" id="ARBA00022525"/>
    </source>
</evidence>
<name>A0A1I1GLC4_9LACT</name>
<sequence length="371" mass="42941">MEEKIKGVNLGAWLVLEKWMTPRLFDRTPSTDEYYLAHDMDPAAYEEKIKTHRATFITEGDFVKIAAAGFNVVRIPVPHFIFGDREPFIGCIDELDRAFNWARAYGLKVLIDLHTAPYSQNAFDNGGISGVCKWAQHPEEVEFVLDVLTRLAERYKDDSALFGIEVLNEPLTPEMWDIIDPQDQFEPRDQELAEGSGPISFAFLYDFYQEAYDRLRKVLPSDKTIVFHDGFDLMAWEGFFKDRTFDNVMLDTHHYLVFNNEPDQENLEHYKAHLNQIGTQIEKVSQYVPVVTGEWCLFNQHIAQNQPNMTDDEVTSFYNELWGASVDAWNKGDGYFYWTYKLSIDTVNTPDRIGKDAWDVSRAIARGWAQV</sequence>
<evidence type="ECO:0000259" key="10">
    <source>
        <dbReference type="Pfam" id="PF00150"/>
    </source>
</evidence>
<evidence type="ECO:0000256" key="4">
    <source>
        <dbReference type="ARBA" id="ARBA00022801"/>
    </source>
</evidence>
<evidence type="ECO:0000256" key="5">
    <source>
        <dbReference type="ARBA" id="ARBA00023295"/>
    </source>
</evidence>
<organism evidence="11 12">
    <name type="scientific">Alkalibacterium subtropicum</name>
    <dbReference type="NCBI Taxonomy" id="753702"/>
    <lineage>
        <taxon>Bacteria</taxon>
        <taxon>Bacillati</taxon>
        <taxon>Bacillota</taxon>
        <taxon>Bacilli</taxon>
        <taxon>Lactobacillales</taxon>
        <taxon>Carnobacteriaceae</taxon>
        <taxon>Alkalibacterium</taxon>
    </lineage>
</organism>
<dbReference type="Gene3D" id="3.20.20.80">
    <property type="entry name" value="Glycosidases"/>
    <property type="match status" value="1"/>
</dbReference>
<evidence type="ECO:0000256" key="8">
    <source>
        <dbReference type="ARBA" id="ARBA00038929"/>
    </source>
</evidence>
<dbReference type="Proteomes" id="UP000199612">
    <property type="component" value="Unassembled WGS sequence"/>
</dbReference>
<evidence type="ECO:0000256" key="1">
    <source>
        <dbReference type="ARBA" id="ARBA00004613"/>
    </source>
</evidence>
<dbReference type="Pfam" id="PF00150">
    <property type="entry name" value="Cellulase"/>
    <property type="match status" value="1"/>
</dbReference>
<accession>A0A1I1GLC4</accession>
<dbReference type="GO" id="GO:0005576">
    <property type="term" value="C:extracellular region"/>
    <property type="evidence" value="ECO:0007669"/>
    <property type="project" value="UniProtKB-SubCell"/>
</dbReference>
<evidence type="ECO:0000313" key="11">
    <source>
        <dbReference type="EMBL" id="SFC10093.1"/>
    </source>
</evidence>
<dbReference type="GO" id="GO:0004338">
    <property type="term" value="F:glucan exo-1,3-beta-glucosidase activity"/>
    <property type="evidence" value="ECO:0007669"/>
    <property type="project" value="UniProtKB-EC"/>
</dbReference>
<comment type="similarity">
    <text evidence="9">Belongs to the glycosyl hydrolase 5 (cellulase A) family.</text>
</comment>
<evidence type="ECO:0000256" key="3">
    <source>
        <dbReference type="ARBA" id="ARBA00022729"/>
    </source>
</evidence>
<comment type="subcellular location">
    <subcellularLocation>
        <location evidence="1">Secreted</location>
    </subcellularLocation>
</comment>
<dbReference type="OrthoDB" id="9800475at2"/>
<dbReference type="InterPro" id="IPR017853">
    <property type="entry name" value="GH"/>
</dbReference>
<dbReference type="GO" id="GO:0009251">
    <property type="term" value="P:glucan catabolic process"/>
    <property type="evidence" value="ECO:0007669"/>
    <property type="project" value="TreeGrafter"/>
</dbReference>
<keyword evidence="12" id="KW-1185">Reference proteome</keyword>
<reference evidence="12" key="1">
    <citation type="submission" date="2016-10" db="EMBL/GenBank/DDBJ databases">
        <authorList>
            <person name="Varghese N."/>
            <person name="Submissions S."/>
        </authorList>
    </citation>
    <scope>NUCLEOTIDE SEQUENCE [LARGE SCALE GENOMIC DNA]</scope>
    <source>
        <strain evidence="12">DSM 23664</strain>
    </source>
</reference>
<dbReference type="InterPro" id="IPR050386">
    <property type="entry name" value="Glycosyl_hydrolase_5"/>
</dbReference>
<dbReference type="AlphaFoldDB" id="A0A1I1GLC4"/>